<dbReference type="RefSeq" id="WP_394826642.1">
    <property type="nucleotide sequence ID" value="NZ_CP089984.1"/>
</dbReference>
<dbReference type="Proteomes" id="UP001370348">
    <property type="component" value="Chromosome"/>
</dbReference>
<evidence type="ECO:0000313" key="1">
    <source>
        <dbReference type="EMBL" id="WXB17013.1"/>
    </source>
</evidence>
<keyword evidence="2" id="KW-1185">Reference proteome</keyword>
<dbReference type="EMBL" id="CP089984">
    <property type="protein sequence ID" value="WXB17013.1"/>
    <property type="molecule type" value="Genomic_DNA"/>
</dbReference>
<protein>
    <submittedName>
        <fullName evidence="1">Uncharacterized protein</fullName>
    </submittedName>
</protein>
<name>A0ABZ2M1M7_9BACT</name>
<organism evidence="1 2">
    <name type="scientific">Pendulispora albinea</name>
    <dbReference type="NCBI Taxonomy" id="2741071"/>
    <lineage>
        <taxon>Bacteria</taxon>
        <taxon>Pseudomonadati</taxon>
        <taxon>Myxococcota</taxon>
        <taxon>Myxococcia</taxon>
        <taxon>Myxococcales</taxon>
        <taxon>Sorangiineae</taxon>
        <taxon>Pendulisporaceae</taxon>
        <taxon>Pendulispora</taxon>
    </lineage>
</organism>
<proteinExistence type="predicted"/>
<reference evidence="1 2" key="1">
    <citation type="submission" date="2021-12" db="EMBL/GenBank/DDBJ databases">
        <title>Discovery of the Pendulisporaceae a myxobacterial family with distinct sporulation behavior and unique specialized metabolism.</title>
        <authorList>
            <person name="Garcia R."/>
            <person name="Popoff A."/>
            <person name="Bader C.D."/>
            <person name="Loehr J."/>
            <person name="Walesch S."/>
            <person name="Walt C."/>
            <person name="Boldt J."/>
            <person name="Bunk B."/>
            <person name="Haeckl F.J.F.P.J."/>
            <person name="Gunesch A.P."/>
            <person name="Birkelbach J."/>
            <person name="Nuebel U."/>
            <person name="Pietschmann T."/>
            <person name="Bach T."/>
            <person name="Mueller R."/>
        </authorList>
    </citation>
    <scope>NUCLEOTIDE SEQUENCE [LARGE SCALE GENOMIC DNA]</scope>
    <source>
        <strain evidence="1 2">MSr11954</strain>
    </source>
</reference>
<evidence type="ECO:0000313" key="2">
    <source>
        <dbReference type="Proteomes" id="UP001370348"/>
    </source>
</evidence>
<sequence>MDSGFQAAHRRRAWCTLARWAWPLLPASTIACSAPSEASLHAEGAEHRAGNALSSTILEGRPPEHYRRDAEPGLDAACEAINTCYRGAPVVVRVRARFDTDGQATNVKLEEPRAVLRDFIASCVESRFRHARIGPLPDGPITVEKPCIVGQAESWECPPGGECTAVPAPEIPIRPMPRW</sequence>
<gene>
    <name evidence="1" type="ORF">LZC94_06985</name>
</gene>
<accession>A0ABZ2M1M7</accession>